<dbReference type="Pfam" id="PF05658">
    <property type="entry name" value="YadA_head"/>
    <property type="match status" value="19"/>
</dbReference>
<feature type="domain" description="Trimeric autotransporter adhesin YadA-like head" evidence="13">
    <location>
        <begin position="1204"/>
        <end position="1224"/>
    </location>
</feature>
<dbReference type="Proteomes" id="UP000004105">
    <property type="component" value="Unassembled WGS sequence"/>
</dbReference>
<evidence type="ECO:0000259" key="12">
    <source>
        <dbReference type="Pfam" id="PF03895"/>
    </source>
</evidence>
<feature type="domain" description="Trimeric autotransporter adhesin YadA-like head" evidence="13">
    <location>
        <begin position="903"/>
        <end position="929"/>
    </location>
</feature>
<dbReference type="SUPFAM" id="SSF101967">
    <property type="entry name" value="Adhesin YadA, collagen-binding domain"/>
    <property type="match status" value="9"/>
</dbReference>
<keyword evidence="11" id="KW-1133">Transmembrane helix</keyword>
<dbReference type="GO" id="GO:0015031">
    <property type="term" value="P:protein transport"/>
    <property type="evidence" value="ECO:0007669"/>
    <property type="project" value="UniProtKB-KW"/>
</dbReference>
<evidence type="ECO:0000313" key="17">
    <source>
        <dbReference type="Proteomes" id="UP000004105"/>
    </source>
</evidence>
<comment type="similarity">
    <text evidence="3">Belongs to the autotransporter-2 (AT-2) (TC 1.B.40) family.</text>
</comment>
<keyword evidence="8" id="KW-0653">Protein transport</keyword>
<evidence type="ECO:0000256" key="1">
    <source>
        <dbReference type="ARBA" id="ARBA00004241"/>
    </source>
</evidence>
<feature type="domain" description="Trimeric autotransporter adhesin YadA-like stalk" evidence="14">
    <location>
        <begin position="1354"/>
        <end position="1397"/>
    </location>
</feature>
<feature type="domain" description="Trimeric autotransporter adhesin YadA-like head" evidence="13">
    <location>
        <begin position="423"/>
        <end position="449"/>
    </location>
</feature>
<dbReference type="GO" id="GO:0009279">
    <property type="term" value="C:cell outer membrane"/>
    <property type="evidence" value="ECO:0007669"/>
    <property type="project" value="UniProtKB-SubCell"/>
</dbReference>
<dbReference type="Pfam" id="PF05662">
    <property type="entry name" value="YadA_stalk"/>
    <property type="match status" value="5"/>
</dbReference>
<evidence type="ECO:0000256" key="8">
    <source>
        <dbReference type="ARBA" id="ARBA00022927"/>
    </source>
</evidence>
<dbReference type="InterPro" id="IPR008640">
    <property type="entry name" value="Adhesin_Head_dom"/>
</dbReference>
<organism evidence="16 17">
    <name type="scientific">Neisseria bacilliformis ATCC BAA-1200</name>
    <dbReference type="NCBI Taxonomy" id="888742"/>
    <lineage>
        <taxon>Bacteria</taxon>
        <taxon>Pseudomonadati</taxon>
        <taxon>Pseudomonadota</taxon>
        <taxon>Betaproteobacteria</taxon>
        <taxon>Neisseriales</taxon>
        <taxon>Neisseriaceae</taxon>
        <taxon>Neisseria</taxon>
    </lineage>
</organism>
<accession>F2BF99</accession>
<feature type="domain" description="Trimeric autotransporter adhesin YadA-like stalk" evidence="14">
    <location>
        <begin position="2504"/>
        <end position="2539"/>
    </location>
</feature>
<feature type="domain" description="Trimeric autotransporter adhesin YadA-like head" evidence="13">
    <location>
        <begin position="833"/>
        <end position="858"/>
    </location>
</feature>
<dbReference type="InterPro" id="IPR011049">
    <property type="entry name" value="Serralysin-like_metalloprot_C"/>
</dbReference>
<dbReference type="RefSeq" id="WP_007343411.1">
    <property type="nucleotide sequence ID" value="NZ_GL878494.1"/>
</dbReference>
<dbReference type="Gene3D" id="2.150.10.10">
    <property type="entry name" value="Serralysin-like metalloprotease, C-terminal"/>
    <property type="match status" value="13"/>
</dbReference>
<dbReference type="HOGENOM" id="CLU_229839_0_0_4"/>
<feature type="domain" description="Trimeric autotransporter adhesin YadA-like head" evidence="13">
    <location>
        <begin position="1444"/>
        <end position="1466"/>
    </location>
</feature>
<feature type="domain" description="Trimeric autotransporter adhesin YadA-like head" evidence="13">
    <location>
        <begin position="753"/>
        <end position="773"/>
    </location>
</feature>
<dbReference type="InterPro" id="IPR008635">
    <property type="entry name" value="Coiled_stalk_dom"/>
</dbReference>
<comment type="caution">
    <text evidence="16">The sequence shown here is derived from an EMBL/GenBank/DDBJ whole genome shotgun (WGS) entry which is preliminary data.</text>
</comment>
<keyword evidence="7" id="KW-0732">Signal</keyword>
<feature type="domain" description="Trimeric autotransporter adhesin YadA-like head" evidence="13">
    <location>
        <begin position="92"/>
        <end position="113"/>
    </location>
</feature>
<keyword evidence="17" id="KW-1185">Reference proteome</keyword>
<dbReference type="OrthoDB" id="1632057at2"/>
<keyword evidence="10" id="KW-0998">Cell outer membrane</keyword>
<feature type="domain" description="Trimeric autotransporter adhesin YadA-like head" evidence="13">
    <location>
        <begin position="777"/>
        <end position="800"/>
    </location>
</feature>
<evidence type="ECO:0000256" key="6">
    <source>
        <dbReference type="ARBA" id="ARBA00022692"/>
    </source>
</evidence>
<feature type="domain" description="Trimeric autotransporter adhesin YadA-like stalk" evidence="14">
    <location>
        <begin position="1588"/>
        <end position="1615"/>
    </location>
</feature>
<dbReference type="InterPro" id="IPR024973">
    <property type="entry name" value="ESPR"/>
</dbReference>
<feature type="domain" description="Trimeric autotransporter adhesin YadA-like head" evidence="13">
    <location>
        <begin position="370"/>
        <end position="392"/>
    </location>
</feature>
<feature type="domain" description="ESPR" evidence="15">
    <location>
        <begin position="1"/>
        <end position="47"/>
    </location>
</feature>
<dbReference type="EMBL" id="AFAY01000048">
    <property type="protein sequence ID" value="EGF08971.1"/>
    <property type="molecule type" value="Genomic_DNA"/>
</dbReference>
<evidence type="ECO:0000256" key="10">
    <source>
        <dbReference type="ARBA" id="ARBA00023237"/>
    </source>
</evidence>
<keyword evidence="6 11" id="KW-0812">Transmembrane</keyword>
<dbReference type="Pfam" id="PF03895">
    <property type="entry name" value="YadA_anchor"/>
    <property type="match status" value="1"/>
</dbReference>
<evidence type="ECO:0000259" key="14">
    <source>
        <dbReference type="Pfam" id="PF05662"/>
    </source>
</evidence>
<evidence type="ECO:0000313" key="16">
    <source>
        <dbReference type="EMBL" id="EGF08971.1"/>
    </source>
</evidence>
<gene>
    <name evidence="16" type="ORF">HMPREF9123_2406</name>
</gene>
<feature type="domain" description="Trimeric autotransporter adhesin YadA-like head" evidence="13">
    <location>
        <begin position="65"/>
        <end position="82"/>
    </location>
</feature>
<name>F2BF99_9NEIS</name>
<dbReference type="SUPFAM" id="SSF54523">
    <property type="entry name" value="Pili subunits"/>
    <property type="match status" value="1"/>
</dbReference>
<evidence type="ECO:0000256" key="3">
    <source>
        <dbReference type="ARBA" id="ARBA00005848"/>
    </source>
</evidence>
<dbReference type="GO" id="GO:0009986">
    <property type="term" value="C:cell surface"/>
    <property type="evidence" value="ECO:0007669"/>
    <property type="project" value="UniProtKB-SubCell"/>
</dbReference>
<keyword evidence="4" id="KW-0813">Transport</keyword>
<dbReference type="STRING" id="267212.GCA_001063965_01776"/>
<feature type="domain" description="Trimeric autotransporter adhesin YadA-like head" evidence="13">
    <location>
        <begin position="1240"/>
        <end position="1266"/>
    </location>
</feature>
<feature type="domain" description="Trimeric autotransporter adhesin YadA-like stalk" evidence="14">
    <location>
        <begin position="998"/>
        <end position="1039"/>
    </location>
</feature>
<keyword evidence="5" id="KW-1134">Transmembrane beta strand</keyword>
<feature type="domain" description="Trimeric autotransporter adhesin YadA-like head" evidence="13">
    <location>
        <begin position="191"/>
        <end position="217"/>
    </location>
</feature>
<dbReference type="Gene3D" id="2.20.70.140">
    <property type="match status" value="1"/>
</dbReference>
<feature type="domain" description="Trimeric autotransporter adhesin YadA-like head" evidence="13">
    <location>
        <begin position="713"/>
        <end position="739"/>
    </location>
</feature>
<feature type="domain" description="Trimeric autotransporter adhesin YadA-like head" evidence="13">
    <location>
        <begin position="165"/>
        <end position="188"/>
    </location>
</feature>
<evidence type="ECO:0000256" key="5">
    <source>
        <dbReference type="ARBA" id="ARBA00022452"/>
    </source>
</evidence>
<proteinExistence type="inferred from homology"/>
<feature type="domain" description="Trimeric autotransporter adhesin YadA-like head" evidence="13">
    <location>
        <begin position="1098"/>
        <end position="1119"/>
    </location>
</feature>
<feature type="domain" description="Trimeric autotransporter adhesin YadA-like head" evidence="13">
    <location>
        <begin position="1052"/>
        <end position="1078"/>
    </location>
</feature>
<protein>
    <submittedName>
        <fullName evidence="16">Hep_Hag superfamily protein</fullName>
    </submittedName>
</protein>
<evidence type="ECO:0000259" key="15">
    <source>
        <dbReference type="Pfam" id="PF13018"/>
    </source>
</evidence>
<feature type="domain" description="Trimeric autotransporter adhesin YadA-like head" evidence="13">
    <location>
        <begin position="1408"/>
        <end position="1434"/>
    </location>
</feature>
<dbReference type="Gene3D" id="1.20.5.170">
    <property type="match status" value="2"/>
</dbReference>
<evidence type="ECO:0000256" key="9">
    <source>
        <dbReference type="ARBA" id="ARBA00023136"/>
    </source>
</evidence>
<dbReference type="InterPro" id="IPR045584">
    <property type="entry name" value="Pilin-like"/>
</dbReference>
<feature type="domain" description="Trimeric autotransporter adhesin YadA-like stalk" evidence="14">
    <location>
        <begin position="1791"/>
        <end position="1817"/>
    </location>
</feature>
<evidence type="ECO:0000256" key="4">
    <source>
        <dbReference type="ARBA" id="ARBA00022448"/>
    </source>
</evidence>
<keyword evidence="9 11" id="KW-0472">Membrane</keyword>
<reference evidence="16 17" key="1">
    <citation type="submission" date="2011-02" db="EMBL/GenBank/DDBJ databases">
        <authorList>
            <person name="Muzny D."/>
            <person name="Qin X."/>
            <person name="Deng J."/>
            <person name="Jiang H."/>
            <person name="Liu Y."/>
            <person name="Qu J."/>
            <person name="Song X.-Z."/>
            <person name="Zhang L."/>
            <person name="Thornton R."/>
            <person name="Coyle M."/>
            <person name="Francisco L."/>
            <person name="Jackson L."/>
            <person name="Javaid M."/>
            <person name="Korchina V."/>
            <person name="Kovar C."/>
            <person name="Mata R."/>
            <person name="Mathew T."/>
            <person name="Ngo R."/>
            <person name="Nguyen L."/>
            <person name="Nguyen N."/>
            <person name="Okwuonu G."/>
            <person name="Ongeri F."/>
            <person name="Pham C."/>
            <person name="Simmons D."/>
            <person name="Wilczek-Boney K."/>
            <person name="Hale W."/>
            <person name="Jakkamsetti A."/>
            <person name="Pham P."/>
            <person name="Ruth R."/>
            <person name="San Lucas F."/>
            <person name="Warren J."/>
            <person name="Zhang J."/>
            <person name="Zhao Z."/>
            <person name="Zhou C."/>
            <person name="Zhu D."/>
            <person name="Lee S."/>
            <person name="Bess C."/>
            <person name="Blankenburg K."/>
            <person name="Forbes L."/>
            <person name="Fu Q."/>
            <person name="Gubbala S."/>
            <person name="Hirani K."/>
            <person name="Jayaseelan J.C."/>
            <person name="Lara F."/>
            <person name="Munidasa M."/>
            <person name="Palculict T."/>
            <person name="Patil S."/>
            <person name="Pu L.-L."/>
            <person name="Saada N."/>
            <person name="Tang L."/>
            <person name="Weissenberger G."/>
            <person name="Zhu Y."/>
            <person name="Hemphill L."/>
            <person name="Shang Y."/>
            <person name="Youmans B."/>
            <person name="Ayvaz T."/>
            <person name="Ross M."/>
            <person name="Santibanez J."/>
            <person name="Aqrawi P."/>
            <person name="Gross S."/>
            <person name="Joshi V."/>
            <person name="Fowler G."/>
            <person name="Nazareth L."/>
            <person name="Reid J."/>
            <person name="Worley K."/>
            <person name="Petrosino J."/>
            <person name="Highlander S."/>
            <person name="Gibbs R."/>
        </authorList>
    </citation>
    <scope>NUCLEOTIDE SEQUENCE [LARGE SCALE GENOMIC DNA]</scope>
    <source>
        <strain evidence="16 17">ATCC BAA-1200</strain>
    </source>
</reference>
<feature type="domain" description="Trimeric autotransporter adhesin YadA-like head" evidence="13">
    <location>
        <begin position="931"/>
        <end position="955"/>
    </location>
</feature>
<dbReference type="CDD" id="cd12820">
    <property type="entry name" value="LbR_YadA-like"/>
    <property type="match status" value="1"/>
</dbReference>
<evidence type="ECO:0000256" key="11">
    <source>
        <dbReference type="SAM" id="Phobius"/>
    </source>
</evidence>
<feature type="transmembrane region" description="Helical" evidence="11">
    <location>
        <begin position="37"/>
        <end position="54"/>
    </location>
</feature>
<evidence type="ECO:0000259" key="13">
    <source>
        <dbReference type="Pfam" id="PF05658"/>
    </source>
</evidence>
<dbReference type="Pfam" id="PF13018">
    <property type="entry name" value="ESPR"/>
    <property type="match status" value="1"/>
</dbReference>
<dbReference type="InterPro" id="IPR005594">
    <property type="entry name" value="YadA_C"/>
</dbReference>
<sequence>MNRIYKVIWNSETEQWVAASELAHAKGKSKSKNLKRLAALGLCGMLAGTAAAAIPEGVAQSSTDVAVGTGSEAKGTYSTAYGETAKANTVFATALGSSAQAQGQSAIAVGREANAQSDDTVAVGGKAAAAATNAVVVGKEASVRAATASDLPSGITAAQTGATAGTGSVAVGANAKAYGTNATTIGQSSNALGQNSLAGGQAAKAYGKSSVALGDGALASNDAAAAVGTSAQATAGGTAALGYAANAAGFGAAAVGRQAQALGTGDISIGDNAGKNRKDFGTNYGGAGLYYSDGLLSSAAAASVATHTNIALGKEAAVNSGGIRNIAIGSGAGTSHFGEDSISIGTNANNFKANGAADGTKTDTPTRARHTIAVGQNAMTYGENSIALGNGAKTTNFKYNTGAATPSYTSASRAMAIGESSEASGTFATAFGFQAKTERNDSTAIGKQAKILANPAGNAATLGNHLAIGNESLVGQNVGSHATVVGYQAQAVGAGNNKLAVGTRAVSSGTIASAVGVGAKAHGDTTSAYGSYTQVSGGFDSMAAGSSAAVVSGSGSSTASSQAAIGSGSITAAKGAVSVGTGTMVFGENSASIGANGGGSAARMVQALANGKMDDTVFSIIGGKNNQSVGNRNLIGSTSNNNTVFGNDIKVGASAASVTSEEVEIDTADGKVKHTNYKPAFTNTKNIDSAVAVGNAAKVGDSNTVAVGKAAEAAGLSSTAIGETAAALKQNGIAIGKNAKAGTSAATASSDSDAVAIGTDSTAYEKDTVALGNTAKATADSATALGKGAKASQVYATAVGLDTVADGNSALAAGSGAAARANSATAVGNDAQALGTDASAFGRDAQAAEEHTVAVGSSTRATAAGAIAVGNDAQATAADAAAVGKHSRASATRATAAGNSANAAGVSSVAVGDNAQAQNDYAVSIGAGSAASAIAATAIGNDAKAKQWSSVALGRASETADAVATTAATVGGISYNGFAGTAPEATVSIGSDTVKRTLTNLAAGRIAADSTDAVNGSQLYAVADTLGGKLTHYYSVKSAETGAGSNYDNDGATGSNALAAGVKASASALNTVAVGFNAQAGKDGAVSVGADTQASNASTALGNKATATGENSTALGWGANAAGRADVFIGKQSGAGTENANNFSNIGIGEGAVKDAGKTAAVTNIIGIGTGAGAGLETSHNIALGAYANNSTITGTSVTGSDNIAIGQRSVASGGGSIAVGNKAQASVLSAVAVGLNAAATGAQAVAVGRNTQAAGAGSVAVGGSANDGKGAAAKGSQSVAIGQLSSASNTGAAALGVNAQAAHQKGVALGYESETDTNVTTTQATVNGIAYSGFAGAANANVSIGKSGFTRTLTNLAAGRISTTSTDAVNGSQLYAVADTLGGKLTHYYSVNSTATGAGSNYNNDGATGTDALAAGAGASAKQMSSVAIGKNAVADGDNSQSDSVAIGTAAKASGNASLAIGPGASTSGSDSLGGIAIGAAASSQNGGLSLGSGADSGNGTALIPGLPVRLNNNVALGDSATVKNDTNFRVALGSMSIAGVSDLGTDPYKPSANASVKGIAESGVTLGEVSVGGDNRAGQGEILYRRITNLAAGSADTDAVNVSQLKALADARSKVAGSGLASVSSATDSAGATTYTVNVAQAAAPTVTRGNVAVAAADAGKVMTAGDVAAAINNSEKTSSVVAGSTAVSVSAGSEDAAGNTQYTVDLGTAAKASLGKADSALQNIRSGSPNLSVAKNGDTVTVGMSTTPAFTSVTTGDTVLNSGGLTIAPAGKTPVVLNSDGLNNGGNKITNVAAGNISAASTDAVNGSQLYALGEKPLTFTGDSGSVRRKLGETLAVKGDGTYVSTKAENGGVNISVSENAVRDTARKAVDVKGEGVITVTPSQDNTAHTTTYTVKYDGGKAAAATDIAYTANGGTVRKTSLAKGFNFSNGANTTAEVGADGIVKFNAVTGSIATTGGKAAVAAADAGKLATAGDVAEAVNNAAWKVTAKADGGELESGASVESVKAGDQVGLQVGKNLKLKQNGKNFTYLLNDTLTGLNSASFGGGAGKPSAVIDGSGVRITPAGGGKAVSLTDKGLDNGGQTIANVASGGSTETNAANIGDVKKAAAAAKNTVSAGDANVTVTPKAFSDGHTDYAVKLADKLSLGKGKVSLDGTGGDISAANSIKAGNTITAGQGANAVAIDGTKAEVKAGKVTVNGKDGHITGLANTTWVSGQTAPVSGRAATEDQLKAVDNQVAQNKTDIAKLSGNIGQGLNFAGNTGSVNKKLGSTVNIVGEGTKADSRYSGENVKTMVDANGNLVVKTDKDLKAESLTLAKDGKTGVAITTDNGAGNISLNGANGAKTDIAAAKGAAVLGGSAQADRIRYTGSDGTSREAATMDDGMRYGGDNLASDGTIDKKLNQRLDIVGGADKAKLSDNNIGVNKDSQGRLKVQLSKELNSLSSASFADGSGNTAVVNGAGSTVRDSAGNQTAVGAGGVSITPASGNAVSLGGGGLDNGGNKITNVAAGEKATDAVNVGQLNAKLGAITEAANLNFNALEHKIDNIGETANAGVAGAIAQGSIPQVTRPGASGLGVGSGYYGGQSALAVGMSSMSDGGNWIVKGNISVNTKGRVGAGAGALYQW</sequence>
<feature type="domain" description="Trimeric autotransporter adhesin YadA-like head" evidence="13">
    <location>
        <begin position="1288"/>
        <end position="1314"/>
    </location>
</feature>
<evidence type="ECO:0000256" key="2">
    <source>
        <dbReference type="ARBA" id="ARBA00004442"/>
    </source>
</evidence>
<evidence type="ECO:0000256" key="7">
    <source>
        <dbReference type="ARBA" id="ARBA00022729"/>
    </source>
</evidence>
<comment type="subcellular location">
    <subcellularLocation>
        <location evidence="2">Cell outer membrane</location>
    </subcellularLocation>
    <subcellularLocation>
        <location evidence="1">Cell surface</location>
    </subcellularLocation>
</comment>
<feature type="domain" description="Trimeric autotransporter adhesin YadA-like C-terminal membrane anchor" evidence="12">
    <location>
        <begin position="2566"/>
        <end position="2626"/>
    </location>
</feature>